<dbReference type="InterPro" id="IPR002018">
    <property type="entry name" value="CarbesteraseB"/>
</dbReference>
<keyword evidence="3" id="KW-1185">Reference proteome</keyword>
<dbReference type="PANTHER" id="PTHR45029:SF2">
    <property type="entry name" value="CARBOXYLIC ESTER HYDROLASE"/>
    <property type="match status" value="1"/>
</dbReference>
<evidence type="ECO:0000259" key="1">
    <source>
        <dbReference type="Pfam" id="PF00135"/>
    </source>
</evidence>
<dbReference type="InterPro" id="IPR029058">
    <property type="entry name" value="AB_hydrolase_fold"/>
</dbReference>
<dbReference type="STRING" id="1611254.A0A2G5TF75"/>
<feature type="domain" description="Carboxylesterase type B" evidence="1">
    <location>
        <begin position="47"/>
        <end position="304"/>
    </location>
</feature>
<evidence type="ECO:0000313" key="2">
    <source>
        <dbReference type="EMBL" id="PIC25853.1"/>
    </source>
</evidence>
<dbReference type="PANTHER" id="PTHR45029">
    <property type="entry name" value="CARBOXYLIC ESTER HYDROLASE-RELATED"/>
    <property type="match status" value="1"/>
</dbReference>
<dbReference type="AlphaFoldDB" id="A0A2G5TF75"/>
<accession>A0A2G5TF75</accession>
<gene>
    <name evidence="2" type="primary">Cnig_chr_V.g18625</name>
    <name evidence="2" type="ORF">B9Z55_018625</name>
</gene>
<dbReference type="SUPFAM" id="SSF53474">
    <property type="entry name" value="alpha/beta-Hydrolases"/>
    <property type="match status" value="1"/>
</dbReference>
<dbReference type="Gene3D" id="3.40.50.1820">
    <property type="entry name" value="alpha/beta hydrolase"/>
    <property type="match status" value="1"/>
</dbReference>
<protein>
    <recommendedName>
        <fullName evidence="1">Carboxylesterase type B domain-containing protein</fullName>
    </recommendedName>
</protein>
<dbReference type="EMBL" id="PDUG01000005">
    <property type="protein sequence ID" value="PIC25853.1"/>
    <property type="molecule type" value="Genomic_DNA"/>
</dbReference>
<reference evidence="3" key="1">
    <citation type="submission" date="2017-10" db="EMBL/GenBank/DDBJ databases">
        <title>Rapid genome shrinkage in a self-fertile nematode reveals novel sperm competition proteins.</title>
        <authorList>
            <person name="Yin D."/>
            <person name="Schwarz E.M."/>
            <person name="Thomas C.G."/>
            <person name="Felde R.L."/>
            <person name="Korf I.F."/>
            <person name="Cutter A.D."/>
            <person name="Schartner C.M."/>
            <person name="Ralston E.J."/>
            <person name="Meyer B.J."/>
            <person name="Haag E.S."/>
        </authorList>
    </citation>
    <scope>NUCLEOTIDE SEQUENCE [LARGE SCALE GENOMIC DNA]</scope>
    <source>
        <strain evidence="3">JU1422</strain>
    </source>
</reference>
<proteinExistence type="predicted"/>
<name>A0A2G5TF75_9PELO</name>
<evidence type="ECO:0000313" key="3">
    <source>
        <dbReference type="Proteomes" id="UP000230233"/>
    </source>
</evidence>
<comment type="caution">
    <text evidence="2">The sequence shown here is derived from an EMBL/GenBank/DDBJ whole genome shotgun (WGS) entry which is preliminary data.</text>
</comment>
<organism evidence="2 3">
    <name type="scientific">Caenorhabditis nigoni</name>
    <dbReference type="NCBI Taxonomy" id="1611254"/>
    <lineage>
        <taxon>Eukaryota</taxon>
        <taxon>Metazoa</taxon>
        <taxon>Ecdysozoa</taxon>
        <taxon>Nematoda</taxon>
        <taxon>Chromadorea</taxon>
        <taxon>Rhabditida</taxon>
        <taxon>Rhabditina</taxon>
        <taxon>Rhabditomorpha</taxon>
        <taxon>Rhabditoidea</taxon>
        <taxon>Rhabditidae</taxon>
        <taxon>Peloderinae</taxon>
        <taxon>Caenorhabditis</taxon>
    </lineage>
</organism>
<dbReference type="Pfam" id="PF00135">
    <property type="entry name" value="COesterase"/>
    <property type="match status" value="1"/>
</dbReference>
<dbReference type="InterPro" id="IPR043187">
    <property type="entry name" value="CM06B1-like"/>
</dbReference>
<dbReference type="OrthoDB" id="19653at2759"/>
<sequence>MRVCAAGRCCCHVTSSELMKLLDIFFLACGIRQCVNSTLLDTNPYSQSLFAWYQAQDPSNFKGGFRAKEAGVVPFVPNFDGDFFPKPLDILRKEAPKKEAMITVAEMESVGMIVFNKLFAEPYSNFGQFVDETYGLDVTDYYEDVKKNLTNFYLGNVSPLDRNATNKQVCDYVSDSVFNSGALDSVRSYAKYGNKAYFGSFNYFNKASTDVADVLQPFKVASHSSDFKYYFGSGVMTDFKPNTEEKKVMTMVEDLMANFVKYGDPNGKNKTKTWKPYNLTQPLKYYKIGYPTSGMADNFQNGRLSLYDDINKNSKKYQEIVYGFPKLSKKVIFKKSG</sequence>
<dbReference type="Proteomes" id="UP000230233">
    <property type="component" value="Chromosome V"/>
</dbReference>